<proteinExistence type="predicted"/>
<dbReference type="PROSITE" id="PS50878">
    <property type="entry name" value="RT_POL"/>
    <property type="match status" value="1"/>
</dbReference>
<gene>
    <name evidence="4" type="ORF">D9615_007630</name>
</gene>
<feature type="region of interest" description="Disordered" evidence="1">
    <location>
        <begin position="277"/>
        <end position="314"/>
    </location>
</feature>
<evidence type="ECO:0000259" key="2">
    <source>
        <dbReference type="PROSITE" id="PS50878"/>
    </source>
</evidence>
<dbReference type="Gene3D" id="3.30.420.10">
    <property type="entry name" value="Ribonuclease H-like superfamily/Ribonuclease H"/>
    <property type="match status" value="1"/>
</dbReference>
<evidence type="ECO:0000259" key="3">
    <source>
        <dbReference type="PROSITE" id="PS50879"/>
    </source>
</evidence>
<comment type="caution">
    <text evidence="4">The sequence shown here is derived from an EMBL/GenBank/DDBJ whole genome shotgun (WGS) entry which is preliminary data.</text>
</comment>
<dbReference type="CDD" id="cd09276">
    <property type="entry name" value="Rnase_HI_RT_non_LTR"/>
    <property type="match status" value="1"/>
</dbReference>
<reference evidence="4 5" key="1">
    <citation type="journal article" date="2020" name="ISME J.">
        <title>Uncovering the hidden diversity of litter-decomposition mechanisms in mushroom-forming fungi.</title>
        <authorList>
            <person name="Floudas D."/>
            <person name="Bentzer J."/>
            <person name="Ahren D."/>
            <person name="Johansson T."/>
            <person name="Persson P."/>
            <person name="Tunlid A."/>
        </authorList>
    </citation>
    <scope>NUCLEOTIDE SEQUENCE [LARGE SCALE GENOMIC DNA]</scope>
    <source>
        <strain evidence="4 5">CBS 661.87</strain>
    </source>
</reference>
<feature type="domain" description="Reverse transcriptase" evidence="2">
    <location>
        <begin position="1"/>
        <end position="145"/>
    </location>
</feature>
<name>A0A8H5H7F4_9AGAR</name>
<dbReference type="AlphaFoldDB" id="A0A8H5H7F4"/>
<dbReference type="InterPro" id="IPR002156">
    <property type="entry name" value="RNaseH_domain"/>
</dbReference>
<dbReference type="Pfam" id="PF00075">
    <property type="entry name" value="RNase_H"/>
    <property type="match status" value="1"/>
</dbReference>
<dbReference type="InterPro" id="IPR000477">
    <property type="entry name" value="RT_dom"/>
</dbReference>
<dbReference type="InterPro" id="IPR036397">
    <property type="entry name" value="RNaseH_sf"/>
</dbReference>
<accession>A0A8H5H7F4</accession>
<protein>
    <submittedName>
        <fullName evidence="4">Uncharacterized protein</fullName>
    </submittedName>
</protein>
<dbReference type="PROSITE" id="PS50879">
    <property type="entry name" value="RNASE_H_1"/>
    <property type="match status" value="1"/>
</dbReference>
<feature type="region of interest" description="Disordered" evidence="1">
    <location>
        <begin position="32"/>
        <end position="53"/>
    </location>
</feature>
<dbReference type="Proteomes" id="UP000565441">
    <property type="component" value="Unassembled WGS sequence"/>
</dbReference>
<evidence type="ECO:0000313" key="5">
    <source>
        <dbReference type="Proteomes" id="UP000565441"/>
    </source>
</evidence>
<dbReference type="PANTHER" id="PTHR33481">
    <property type="entry name" value="REVERSE TRANSCRIPTASE"/>
    <property type="match status" value="1"/>
</dbReference>
<evidence type="ECO:0000256" key="1">
    <source>
        <dbReference type="SAM" id="MobiDB-lite"/>
    </source>
</evidence>
<evidence type="ECO:0000313" key="4">
    <source>
        <dbReference type="EMBL" id="KAF5378148.1"/>
    </source>
</evidence>
<dbReference type="PANTHER" id="PTHR33481:SF1">
    <property type="entry name" value="ENDONUCLEASE_EXONUCLEASE_PHOSPHATASE DOMAIN-CONTAINING PROTEIN-RELATED"/>
    <property type="match status" value="1"/>
</dbReference>
<dbReference type="InterPro" id="IPR012337">
    <property type="entry name" value="RNaseH-like_sf"/>
</dbReference>
<dbReference type="SUPFAM" id="SSF53098">
    <property type="entry name" value="Ribonuclease H-like"/>
    <property type="match status" value="1"/>
</dbReference>
<feature type="domain" description="RNase H type-1" evidence="3">
    <location>
        <begin position="370"/>
        <end position="517"/>
    </location>
</feature>
<sequence>MKPVRNGIPQGSPVSPILSIIYTAELQELMEQRRTQTPRPDGPRPPRIPDNPTDTLLDMYIDDGTLRVSLATLDTNVKLLRSDFIFVLDWLIGVGLSTAPEKTDLMHHSWRRDKGYSPNIRLPTGPNTEVSIAAGDTIRILGVFLDRRLTFDQHVRILADRAGNAIRGSRMLANTVKGLSQVELRTLYRACTVPVLTYASPVWWSGKKTHINILDKVQNTALRHIAGAFKTTPIKALEVDLAIPPIDLTLDLVNARYADRLHKISDTNPVIQRLPEIWRNGNPPSNPPPLPSQKPSRSKKPKKKTQLENIAGKTYSPMEGERIIPFIMPPWRKTDLDYGTRLTIIGTTPDTDKKKAARAHNARIKALRTDPANVLMYSDGSMLDDKRNSKNNVGWGVVGFQGHREVTVRRGGMGHTAEVYDAELTGLVVAAHEATTLAKTDPRIKHVYIFADNTAAATTAFEPTTTPGQYNKQTLNKTITNFLNVDPTHTVHIEWCPGHTDVKGNEHADEEAKEGALLWQERFVTMTHAMRTSKAQILKRWTDDWKRTPPTGGFGIANQFPPAWKIRDHVKNTQREVFSRLTQSRTRHAFIGEYYSKFVPTEPIECPCGEEFQSREHIIKSCTKYDAHRCWT</sequence>
<keyword evidence="5" id="KW-1185">Reference proteome</keyword>
<dbReference type="EMBL" id="JAACJP010000021">
    <property type="protein sequence ID" value="KAF5378148.1"/>
    <property type="molecule type" value="Genomic_DNA"/>
</dbReference>
<dbReference type="GO" id="GO:0004523">
    <property type="term" value="F:RNA-DNA hybrid ribonuclease activity"/>
    <property type="evidence" value="ECO:0007669"/>
    <property type="project" value="InterPro"/>
</dbReference>
<dbReference type="GO" id="GO:0003676">
    <property type="term" value="F:nucleic acid binding"/>
    <property type="evidence" value="ECO:0007669"/>
    <property type="project" value="InterPro"/>
</dbReference>
<dbReference type="OrthoDB" id="3230070at2759"/>
<organism evidence="4 5">
    <name type="scientific">Tricholomella constricta</name>
    <dbReference type="NCBI Taxonomy" id="117010"/>
    <lineage>
        <taxon>Eukaryota</taxon>
        <taxon>Fungi</taxon>
        <taxon>Dikarya</taxon>
        <taxon>Basidiomycota</taxon>
        <taxon>Agaricomycotina</taxon>
        <taxon>Agaricomycetes</taxon>
        <taxon>Agaricomycetidae</taxon>
        <taxon>Agaricales</taxon>
        <taxon>Tricholomatineae</taxon>
        <taxon>Lyophyllaceae</taxon>
        <taxon>Tricholomella</taxon>
    </lineage>
</organism>